<accession>A0A8D9FCT9</accession>
<organism evidence="2">
    <name type="scientific">Cacopsylla melanoneura</name>
    <dbReference type="NCBI Taxonomy" id="428564"/>
    <lineage>
        <taxon>Eukaryota</taxon>
        <taxon>Metazoa</taxon>
        <taxon>Ecdysozoa</taxon>
        <taxon>Arthropoda</taxon>
        <taxon>Hexapoda</taxon>
        <taxon>Insecta</taxon>
        <taxon>Pterygota</taxon>
        <taxon>Neoptera</taxon>
        <taxon>Paraneoptera</taxon>
        <taxon>Hemiptera</taxon>
        <taxon>Sternorrhyncha</taxon>
        <taxon>Psylloidea</taxon>
        <taxon>Psyllidae</taxon>
        <taxon>Psyllinae</taxon>
        <taxon>Cacopsylla</taxon>
    </lineage>
</organism>
<name>A0A8D9FCT9_9HEMI</name>
<keyword evidence="1" id="KW-0472">Membrane</keyword>
<proteinExistence type="predicted"/>
<evidence type="ECO:0000256" key="1">
    <source>
        <dbReference type="SAM" id="Phobius"/>
    </source>
</evidence>
<feature type="transmembrane region" description="Helical" evidence="1">
    <location>
        <begin position="20"/>
        <end position="43"/>
    </location>
</feature>
<dbReference type="AlphaFoldDB" id="A0A8D9FCT9"/>
<dbReference type="EMBL" id="HBUF01644715">
    <property type="protein sequence ID" value="CAG6785636.1"/>
    <property type="molecule type" value="Transcribed_RNA"/>
</dbReference>
<keyword evidence="1" id="KW-1133">Transmembrane helix</keyword>
<evidence type="ECO:0000313" key="2">
    <source>
        <dbReference type="EMBL" id="CAG6785636.1"/>
    </source>
</evidence>
<keyword evidence="1" id="KW-0812">Transmembrane</keyword>
<reference evidence="2" key="1">
    <citation type="submission" date="2021-05" db="EMBL/GenBank/DDBJ databases">
        <authorList>
            <person name="Alioto T."/>
            <person name="Alioto T."/>
            <person name="Gomez Garrido J."/>
        </authorList>
    </citation>
    <scope>NUCLEOTIDE SEQUENCE</scope>
</reference>
<protein>
    <submittedName>
        <fullName evidence="2">Uncharacterized protein</fullName>
    </submittedName>
</protein>
<sequence>MYDNLLTYIQFVTRLMNLIYPFGVMKLIIVHYNHIYIVQELLYYAKRFRSYSSTLNGSMINKRFIRIPIAAFATLMMISRSLCTLCKYVQKSVKNNSYLMCIRGRSYRRYLQPIWLTKVWLPASVAER</sequence>